<dbReference type="AlphaFoldDB" id="A0A2M7G0Q2"/>
<evidence type="ECO:0000313" key="7">
    <source>
        <dbReference type="EMBL" id="PIW15262.1"/>
    </source>
</evidence>
<dbReference type="EMBL" id="PFFQ01000053">
    <property type="protein sequence ID" value="PIW15262.1"/>
    <property type="molecule type" value="Genomic_DNA"/>
</dbReference>
<dbReference type="Proteomes" id="UP000231019">
    <property type="component" value="Unassembled WGS sequence"/>
</dbReference>
<dbReference type="PROSITE" id="PS51192">
    <property type="entry name" value="HELICASE_ATP_BIND_1"/>
    <property type="match status" value="1"/>
</dbReference>
<dbReference type="InterPro" id="IPR014001">
    <property type="entry name" value="Helicase_ATP-bd"/>
</dbReference>
<dbReference type="SMART" id="SM00490">
    <property type="entry name" value="HELICc"/>
    <property type="match status" value="1"/>
</dbReference>
<reference evidence="7 8" key="1">
    <citation type="submission" date="2017-09" db="EMBL/GenBank/DDBJ databases">
        <title>Depth-based differentiation of microbial function through sediment-hosted aquifers and enrichment of novel symbionts in the deep terrestrial subsurface.</title>
        <authorList>
            <person name="Probst A.J."/>
            <person name="Ladd B."/>
            <person name="Jarett J.K."/>
            <person name="Geller-Mcgrath D.E."/>
            <person name="Sieber C.M."/>
            <person name="Emerson J.B."/>
            <person name="Anantharaman K."/>
            <person name="Thomas B.C."/>
            <person name="Malmstrom R."/>
            <person name="Stieglmeier M."/>
            <person name="Klingl A."/>
            <person name="Woyke T."/>
            <person name="Ryan C.M."/>
            <person name="Banfield J.F."/>
        </authorList>
    </citation>
    <scope>NUCLEOTIDE SEQUENCE [LARGE SCALE GENOMIC DNA]</scope>
    <source>
        <strain evidence="7">CG17_big_fil_post_rev_8_21_14_2_50_48_46</strain>
    </source>
</reference>
<dbReference type="SUPFAM" id="SSF52540">
    <property type="entry name" value="P-loop containing nucleoside triphosphate hydrolases"/>
    <property type="match status" value="1"/>
</dbReference>
<evidence type="ECO:0000313" key="8">
    <source>
        <dbReference type="Proteomes" id="UP000231019"/>
    </source>
</evidence>
<gene>
    <name evidence="7" type="primary">hrpB</name>
    <name evidence="7" type="ORF">COW36_17755</name>
</gene>
<accession>A0A2M7G0Q2</accession>
<dbReference type="SMART" id="SM00847">
    <property type="entry name" value="HA2"/>
    <property type="match status" value="1"/>
</dbReference>
<feature type="domain" description="Helicase ATP-binding" evidence="5">
    <location>
        <begin position="11"/>
        <end position="175"/>
    </location>
</feature>
<dbReference type="InterPro" id="IPR011545">
    <property type="entry name" value="DEAD/DEAH_box_helicase_dom"/>
</dbReference>
<dbReference type="Gene3D" id="3.40.50.300">
    <property type="entry name" value="P-loop containing nucleotide triphosphate hydrolases"/>
    <property type="match status" value="2"/>
</dbReference>
<sequence>MNLNALLPELGLQLETSLCVILEAPPGTGKTTTVPPALLNAPWLAGQKILMLEPRRLAAKSAARYMAQQRSEQVGQSVGYRVRMETRVSAQTRIEVVTEGVLTRMLQSDPALEGVGLVIFDEFHERSLQADLGLALCRESQQVLREDLRLLIMSATLPERLAGLLGDVPVLRAGGVTHPVSLRYAPPPLGGDELAHAAGVIRQALREEAGSLLVFLPGSGEIRRLAERLGDLPANCQVTPLYGDLAPIEQDRAIQPAPAGQRKIVLATNIAETSLTIEGIRGVIDLGQERTPVFDPISGMTRLTTRRISRASALQRQGRAGRLEPGFCIRLWQESDTARLLPEIEPEILSADLAPLVLELAQWGCSDPFQLAWLDPPPSVPWEQAQSLLQALGALDAKGLMTSHGKALVGLPLHPRLGHMVLKAREQNLGGLACTLAALLSERDIFKGAASRDADLGSRLQALSRGRAGRQEAIQKAAAQVGEKLGLKPAFHPIEELGLLIGLAYPERLAQRRGESARYRLANGRGAVLPEGDFLAREPLLAIAQLDGHPREAKIFLAAALSPEQLELLSEAQTETGLEVSFNQQTGSVQAWRVTRYGALVLKKERIQNPDADTLALALLEGVRQKGIAKLPWSENQLELRERVAFLHRHQPQDWPDLSDDALKSALKDWLLPFLTGLKRLEAITPALLQQALEYYLGYEKLALLDSWAPSHWPVPSGSRIRLDYSGEEPVLAARLQELFGMLDTPKILGGRAPLLIHLLSPARRPVQVTRDLASFWRETYPEVKKELKGRYPKHYWPEDPLQAEAVRGIKRKPEPKA</sequence>
<keyword evidence="1" id="KW-0547">Nucleotide-binding</keyword>
<evidence type="ECO:0000256" key="3">
    <source>
        <dbReference type="ARBA" id="ARBA00022806"/>
    </source>
</evidence>
<evidence type="ECO:0000256" key="2">
    <source>
        <dbReference type="ARBA" id="ARBA00022801"/>
    </source>
</evidence>
<keyword evidence="2" id="KW-0378">Hydrolase</keyword>
<dbReference type="GO" id="GO:0004386">
    <property type="term" value="F:helicase activity"/>
    <property type="evidence" value="ECO:0007669"/>
    <property type="project" value="UniProtKB-KW"/>
</dbReference>
<dbReference type="Pfam" id="PF00270">
    <property type="entry name" value="DEAD"/>
    <property type="match status" value="1"/>
</dbReference>
<dbReference type="NCBIfam" id="TIGR01970">
    <property type="entry name" value="DEAH_box_HrpB"/>
    <property type="match status" value="1"/>
</dbReference>
<dbReference type="PIRSF" id="PIRSF005496">
    <property type="entry name" value="ATP_hel_hrpB"/>
    <property type="match status" value="1"/>
</dbReference>
<dbReference type="InterPro" id="IPR001650">
    <property type="entry name" value="Helicase_C-like"/>
</dbReference>
<comment type="caution">
    <text evidence="7">The sequence shown here is derived from an EMBL/GenBank/DDBJ whole genome shotgun (WGS) entry which is preliminary data.</text>
</comment>
<dbReference type="CDD" id="cd18791">
    <property type="entry name" value="SF2_C_RHA"/>
    <property type="match status" value="1"/>
</dbReference>
<dbReference type="CDD" id="cd17990">
    <property type="entry name" value="DEXHc_HrpB"/>
    <property type="match status" value="1"/>
</dbReference>
<feature type="domain" description="Helicase C-terminal" evidence="6">
    <location>
        <begin position="200"/>
        <end position="364"/>
    </location>
</feature>
<organism evidence="7 8">
    <name type="scientific">bacterium (Candidatus Blackallbacteria) CG17_big_fil_post_rev_8_21_14_2_50_48_46</name>
    <dbReference type="NCBI Taxonomy" id="2014261"/>
    <lineage>
        <taxon>Bacteria</taxon>
        <taxon>Candidatus Blackallbacteria</taxon>
    </lineage>
</organism>
<name>A0A2M7G0Q2_9BACT</name>
<dbReference type="PROSITE" id="PS51194">
    <property type="entry name" value="HELICASE_CTER"/>
    <property type="match status" value="1"/>
</dbReference>
<dbReference type="GO" id="GO:0005524">
    <property type="term" value="F:ATP binding"/>
    <property type="evidence" value="ECO:0007669"/>
    <property type="project" value="UniProtKB-KW"/>
</dbReference>
<dbReference type="FunFam" id="3.40.50.300:FF:002125">
    <property type="entry name" value="ATP-dependent helicase HrpB"/>
    <property type="match status" value="1"/>
</dbReference>
<proteinExistence type="predicted"/>
<dbReference type="PANTHER" id="PTHR43519">
    <property type="entry name" value="ATP-DEPENDENT RNA HELICASE HRPB"/>
    <property type="match status" value="1"/>
</dbReference>
<dbReference type="InterPro" id="IPR049614">
    <property type="entry name" value="HrpB_DEXH"/>
</dbReference>
<dbReference type="GO" id="GO:0016787">
    <property type="term" value="F:hydrolase activity"/>
    <property type="evidence" value="ECO:0007669"/>
    <property type="project" value="UniProtKB-KW"/>
</dbReference>
<protein>
    <submittedName>
        <fullName evidence="7">ATP-dependent helicase HrpB</fullName>
    </submittedName>
</protein>
<keyword evidence="3 7" id="KW-0347">Helicase</keyword>
<evidence type="ECO:0000256" key="4">
    <source>
        <dbReference type="ARBA" id="ARBA00022840"/>
    </source>
</evidence>
<evidence type="ECO:0000256" key="1">
    <source>
        <dbReference type="ARBA" id="ARBA00022741"/>
    </source>
</evidence>
<dbReference type="InterPro" id="IPR010225">
    <property type="entry name" value="HrpB"/>
</dbReference>
<dbReference type="GO" id="GO:0003676">
    <property type="term" value="F:nucleic acid binding"/>
    <property type="evidence" value="ECO:0007669"/>
    <property type="project" value="InterPro"/>
</dbReference>
<dbReference type="Gene3D" id="1.20.120.1080">
    <property type="match status" value="1"/>
</dbReference>
<dbReference type="InterPro" id="IPR013689">
    <property type="entry name" value="RNA_helicase_ATP-dep_HrpB_C"/>
</dbReference>
<evidence type="ECO:0000259" key="5">
    <source>
        <dbReference type="PROSITE" id="PS51192"/>
    </source>
</evidence>
<dbReference type="InterPro" id="IPR007502">
    <property type="entry name" value="Helicase-assoc_dom"/>
</dbReference>
<dbReference type="InterPro" id="IPR027417">
    <property type="entry name" value="P-loop_NTPase"/>
</dbReference>
<keyword evidence="4" id="KW-0067">ATP-binding</keyword>
<dbReference type="SMART" id="SM00487">
    <property type="entry name" value="DEXDc"/>
    <property type="match status" value="1"/>
</dbReference>
<evidence type="ECO:0000259" key="6">
    <source>
        <dbReference type="PROSITE" id="PS51194"/>
    </source>
</evidence>
<dbReference type="Pfam" id="PF08482">
    <property type="entry name" value="HrpB_C"/>
    <property type="match status" value="1"/>
</dbReference>
<dbReference type="PANTHER" id="PTHR43519:SF1">
    <property type="entry name" value="ATP-DEPENDENT RNA HELICASE HRPB"/>
    <property type="match status" value="1"/>
</dbReference>
<dbReference type="Pfam" id="PF00271">
    <property type="entry name" value="Helicase_C"/>
    <property type="match status" value="1"/>
</dbReference>